<reference evidence="2 3" key="1">
    <citation type="submission" date="2017-07" db="EMBL/GenBank/DDBJ databases">
        <title>Fictibacillus sp. nov. GDSW-R2A3 Genome sequencing and assembly.</title>
        <authorList>
            <person name="Mayilraj S."/>
        </authorList>
    </citation>
    <scope>NUCLEOTIDE SEQUENCE [LARGE SCALE GENOMIC DNA]</scope>
    <source>
        <strain evidence="2 3">GDSW-R2A3</strain>
    </source>
</reference>
<keyword evidence="1" id="KW-1133">Transmembrane helix</keyword>
<organism evidence="2 3">
    <name type="scientific">Fictibacillus aquaticus</name>
    <dbReference type="NCBI Taxonomy" id="2021314"/>
    <lineage>
        <taxon>Bacteria</taxon>
        <taxon>Bacillati</taxon>
        <taxon>Bacillota</taxon>
        <taxon>Bacilli</taxon>
        <taxon>Bacillales</taxon>
        <taxon>Fictibacillaceae</taxon>
        <taxon>Fictibacillus</taxon>
    </lineage>
</organism>
<proteinExistence type="predicted"/>
<accession>A0A235F929</accession>
<protein>
    <submittedName>
        <fullName evidence="2">Uncharacterized protein</fullName>
    </submittedName>
</protein>
<gene>
    <name evidence="2" type="ORF">CGZ90_13525</name>
</gene>
<dbReference type="Proteomes" id="UP000215059">
    <property type="component" value="Unassembled WGS sequence"/>
</dbReference>
<dbReference type="EMBL" id="NOII01000003">
    <property type="protein sequence ID" value="OYD57679.1"/>
    <property type="molecule type" value="Genomic_DNA"/>
</dbReference>
<comment type="caution">
    <text evidence="2">The sequence shown here is derived from an EMBL/GenBank/DDBJ whole genome shotgun (WGS) entry which is preliminary data.</text>
</comment>
<keyword evidence="1" id="KW-0472">Membrane</keyword>
<feature type="transmembrane region" description="Helical" evidence="1">
    <location>
        <begin position="94"/>
        <end position="120"/>
    </location>
</feature>
<keyword evidence="3" id="KW-1185">Reference proteome</keyword>
<feature type="transmembrane region" description="Helical" evidence="1">
    <location>
        <begin position="39"/>
        <end position="63"/>
    </location>
</feature>
<keyword evidence="1" id="KW-0812">Transmembrane</keyword>
<evidence type="ECO:0000256" key="1">
    <source>
        <dbReference type="SAM" id="Phobius"/>
    </source>
</evidence>
<evidence type="ECO:0000313" key="3">
    <source>
        <dbReference type="Proteomes" id="UP000215059"/>
    </source>
</evidence>
<dbReference type="AlphaFoldDB" id="A0A235F929"/>
<name>A0A235F929_9BACL</name>
<sequence length="131" mass="15087">MKKFIFWSWILLSLTISTFVCLSSKPIRDEYFPSLLDYINSAFFLAGGAVMISSLSCIIFICFKNKRIKVALISVLVIIMAFYFVHVFQSMFSLYILIVEASFILFTVSSVHFFLTYFIGKTTLKISLIKE</sequence>
<evidence type="ECO:0000313" key="2">
    <source>
        <dbReference type="EMBL" id="OYD57679.1"/>
    </source>
</evidence>
<feature type="transmembrane region" description="Helical" evidence="1">
    <location>
        <begin position="70"/>
        <end position="88"/>
    </location>
</feature>